<feature type="compositionally biased region" description="Polar residues" evidence="1">
    <location>
        <begin position="37"/>
        <end position="46"/>
    </location>
</feature>
<proteinExistence type="predicted"/>
<protein>
    <submittedName>
        <fullName evidence="2">Uncharacterized protein</fullName>
    </submittedName>
</protein>
<feature type="compositionally biased region" description="Low complexity" evidence="1">
    <location>
        <begin position="80"/>
        <end position="114"/>
    </location>
</feature>
<comment type="caution">
    <text evidence="2">The sequence shown here is derived from an EMBL/GenBank/DDBJ whole genome shotgun (WGS) entry which is preliminary data.</text>
</comment>
<sequence>MRAGIARVQRHPTVQAECLFRRRGKSLVINSRRLTRRSTQAASSCIDTPPRRISRSSSTRPHPISRRPRCGLRLTACTRSSSRLPSAPSGSSSPHTCTHPPSTTPSAQTQPHAC</sequence>
<dbReference type="AlphaFoldDB" id="A0A9P3GFH3"/>
<evidence type="ECO:0000313" key="3">
    <source>
        <dbReference type="Proteomes" id="UP000703269"/>
    </source>
</evidence>
<feature type="region of interest" description="Disordered" evidence="1">
    <location>
        <begin position="31"/>
        <end position="114"/>
    </location>
</feature>
<reference evidence="2 3" key="1">
    <citation type="submission" date="2021-08" db="EMBL/GenBank/DDBJ databases">
        <title>Draft Genome Sequence of Phanerochaete sordida strain YK-624.</title>
        <authorList>
            <person name="Mori T."/>
            <person name="Dohra H."/>
            <person name="Suzuki T."/>
            <person name="Kawagishi H."/>
            <person name="Hirai H."/>
        </authorList>
    </citation>
    <scope>NUCLEOTIDE SEQUENCE [LARGE SCALE GENOMIC DNA]</scope>
    <source>
        <strain evidence="2 3">YK-624</strain>
    </source>
</reference>
<accession>A0A9P3GFH3</accession>
<evidence type="ECO:0000313" key="2">
    <source>
        <dbReference type="EMBL" id="GJE93905.1"/>
    </source>
</evidence>
<name>A0A9P3GFH3_9APHY</name>
<gene>
    <name evidence="2" type="ORF">PsYK624_100700</name>
</gene>
<keyword evidence="3" id="KW-1185">Reference proteome</keyword>
<organism evidence="2 3">
    <name type="scientific">Phanerochaete sordida</name>
    <dbReference type="NCBI Taxonomy" id="48140"/>
    <lineage>
        <taxon>Eukaryota</taxon>
        <taxon>Fungi</taxon>
        <taxon>Dikarya</taxon>
        <taxon>Basidiomycota</taxon>
        <taxon>Agaricomycotina</taxon>
        <taxon>Agaricomycetes</taxon>
        <taxon>Polyporales</taxon>
        <taxon>Phanerochaetaceae</taxon>
        <taxon>Phanerochaete</taxon>
    </lineage>
</organism>
<evidence type="ECO:0000256" key="1">
    <source>
        <dbReference type="SAM" id="MobiDB-lite"/>
    </source>
</evidence>
<dbReference type="EMBL" id="BPQB01000036">
    <property type="protein sequence ID" value="GJE93905.1"/>
    <property type="molecule type" value="Genomic_DNA"/>
</dbReference>
<dbReference type="Proteomes" id="UP000703269">
    <property type="component" value="Unassembled WGS sequence"/>
</dbReference>